<dbReference type="Pfam" id="PF05626">
    <property type="entry name" value="DUF790"/>
    <property type="match status" value="1"/>
</dbReference>
<comment type="caution">
    <text evidence="1">The sequence shown here is derived from an EMBL/GenBank/DDBJ whole genome shotgun (WGS) entry which is preliminary data.</text>
</comment>
<evidence type="ECO:0008006" key="3">
    <source>
        <dbReference type="Google" id="ProtNLM"/>
    </source>
</evidence>
<dbReference type="InterPro" id="IPR008508">
    <property type="entry name" value="Bax1"/>
</dbReference>
<dbReference type="AlphaFoldDB" id="A0A841HU89"/>
<dbReference type="Proteomes" id="UP000569951">
    <property type="component" value="Unassembled WGS sequence"/>
</dbReference>
<dbReference type="RefSeq" id="WP_183983812.1">
    <property type="nucleotide sequence ID" value="NZ_JACHHG010000001.1"/>
</dbReference>
<dbReference type="PANTHER" id="PTHR39640">
    <property type="entry name" value="VNG6129C"/>
    <property type="match status" value="1"/>
</dbReference>
<protein>
    <recommendedName>
        <fullName evidence="3">DUF790 family protein</fullName>
    </recommendedName>
</protein>
<sequence length="406" mass="45473">MLPSELLMLRYRGEELVPKRLELSERSRAMAREIIDLYAESVGRPKFEIEERLELLEGEDTDYRVKRGLAHLAETAFAQLEVRSPLEPQALRERVFSASAGRAGDPAARARALAAVAEDLAAEGLPSSGAALQEALYADLPENHILTAFEPPEPDALLHRYNLAQAQGVLYRAFELVITAHRNDPGEYKQLFRYVKLFGLMTTIEGDADHGFTLTLDGPTSLFRPSTRYGLSMAKLLPALLNVSRWSLTATLRPRRDDPNAPETARFTLDSDCGLVSHYRKDHKFDSILEEAFAARFEAARTEWQLEREVDLVPLPGSAMIPDFRLVHPDGRSYLLEIVGYWRPEYLRRKFAQVARSGRSDLILAVSERLNLEGAGVRVSELPPGVKLVWFKGKLDPKAVLAALEG</sequence>
<dbReference type="PANTHER" id="PTHR39640:SF1">
    <property type="entry name" value="DUF790 FAMILY PROTEIN"/>
    <property type="match status" value="1"/>
</dbReference>
<dbReference type="PIRSF" id="PIRSF019435">
    <property type="entry name" value="UCP019435"/>
    <property type="match status" value="1"/>
</dbReference>
<keyword evidence="2" id="KW-1185">Reference proteome</keyword>
<name>A0A841HU89_9DEIO</name>
<evidence type="ECO:0000313" key="1">
    <source>
        <dbReference type="EMBL" id="MBB6096917.1"/>
    </source>
</evidence>
<proteinExistence type="predicted"/>
<organism evidence="1 2">
    <name type="scientific">Deinobacterium chartae</name>
    <dbReference type="NCBI Taxonomy" id="521158"/>
    <lineage>
        <taxon>Bacteria</taxon>
        <taxon>Thermotogati</taxon>
        <taxon>Deinococcota</taxon>
        <taxon>Deinococci</taxon>
        <taxon>Deinococcales</taxon>
        <taxon>Deinococcaceae</taxon>
        <taxon>Deinobacterium</taxon>
    </lineage>
</organism>
<reference evidence="1 2" key="1">
    <citation type="submission" date="2020-08" db="EMBL/GenBank/DDBJ databases">
        <title>Genomic Encyclopedia of Type Strains, Phase IV (KMG-IV): sequencing the most valuable type-strain genomes for metagenomic binning, comparative biology and taxonomic classification.</title>
        <authorList>
            <person name="Goeker M."/>
        </authorList>
    </citation>
    <scope>NUCLEOTIDE SEQUENCE [LARGE SCALE GENOMIC DNA]</scope>
    <source>
        <strain evidence="1 2">DSM 21458</strain>
    </source>
</reference>
<evidence type="ECO:0000313" key="2">
    <source>
        <dbReference type="Proteomes" id="UP000569951"/>
    </source>
</evidence>
<dbReference type="EMBL" id="JACHHG010000001">
    <property type="protein sequence ID" value="MBB6096917.1"/>
    <property type="molecule type" value="Genomic_DNA"/>
</dbReference>
<accession>A0A841HU89</accession>
<gene>
    <name evidence="1" type="ORF">HNR42_000329</name>
</gene>